<dbReference type="EMBL" id="BBML01000002">
    <property type="protein sequence ID" value="GAK96234.1"/>
    <property type="molecule type" value="Genomic_DNA"/>
</dbReference>
<accession>A0A090PZG2</accession>
<gene>
    <name evidence="2" type="ORF">JCM19294_1747</name>
</gene>
<proteinExistence type="predicted"/>
<name>A0A090PZG2_9FLAO</name>
<keyword evidence="1" id="KW-0812">Transmembrane</keyword>
<dbReference type="Pfam" id="PF12412">
    <property type="entry name" value="DUF3667"/>
    <property type="match status" value="1"/>
</dbReference>
<dbReference type="InterPro" id="IPR022134">
    <property type="entry name" value="DUF3667"/>
</dbReference>
<comment type="caution">
    <text evidence="2">The sequence shown here is derived from an EMBL/GenBank/DDBJ whole genome shotgun (WGS) entry which is preliminary data.</text>
</comment>
<keyword evidence="1" id="KW-1133">Transmembrane helix</keyword>
<feature type="transmembrane region" description="Helical" evidence="1">
    <location>
        <begin position="71"/>
        <end position="92"/>
    </location>
</feature>
<keyword evidence="3" id="KW-1185">Reference proteome</keyword>
<dbReference type="AlphaFoldDB" id="A0A090PZG2"/>
<feature type="transmembrane region" description="Helical" evidence="1">
    <location>
        <begin position="148"/>
        <end position="170"/>
    </location>
</feature>
<sequence length="250" mass="29059">MLYHGHDYCPKCGSKWITKRLTINTITREFFDRYLGTDNVLISTFKALILQPEIVIDNYIKGQRKRFVNPINWYLISLTLIGLQMFILKNFFPELLNLVDISETNKLELFNYFYDYLGALTSLFLPLYAFTGWLVFLDIRKYNFVEHLILFVYAFGLLNMVTVIFTPLMIVLDISYGATSIPISLISVIQIGWYYKRIFKLSLGQTILKAILSSIIFSTLQIIFIIITAVFVLGGIYLINPEYLKAFKTN</sequence>
<evidence type="ECO:0008006" key="4">
    <source>
        <dbReference type="Google" id="ProtNLM"/>
    </source>
</evidence>
<feature type="transmembrane region" description="Helical" evidence="1">
    <location>
        <begin position="176"/>
        <end position="195"/>
    </location>
</feature>
<evidence type="ECO:0000313" key="2">
    <source>
        <dbReference type="EMBL" id="GAK96234.1"/>
    </source>
</evidence>
<dbReference type="Proteomes" id="UP000029221">
    <property type="component" value="Unassembled WGS sequence"/>
</dbReference>
<dbReference type="eggNOG" id="ENOG5030IS9">
    <property type="taxonomic scope" value="Bacteria"/>
</dbReference>
<evidence type="ECO:0000256" key="1">
    <source>
        <dbReference type="SAM" id="Phobius"/>
    </source>
</evidence>
<reference evidence="2" key="1">
    <citation type="journal article" date="2014" name="Genome Announc.">
        <title>Draft Genome Sequences of Marine Flavobacterium Nonlabens Strains NR17, NR24, NR27, NR32, NR33, and Ara13.</title>
        <authorList>
            <person name="Nakanishi M."/>
            <person name="Meirelles P."/>
            <person name="Suzuki R."/>
            <person name="Takatani N."/>
            <person name="Mino S."/>
            <person name="Suda W."/>
            <person name="Oshima K."/>
            <person name="Hattori M."/>
            <person name="Ohkuma M."/>
            <person name="Hosokawa M."/>
            <person name="Miyashita K."/>
            <person name="Thompson F.L."/>
            <person name="Niwa A."/>
            <person name="Sawabe T."/>
            <person name="Sawabe T."/>
        </authorList>
    </citation>
    <scope>NUCLEOTIDE SEQUENCE [LARGE SCALE GENOMIC DNA]</scope>
    <source>
        <strain evidence="2">JCM 19294</strain>
    </source>
</reference>
<feature type="transmembrane region" description="Helical" evidence="1">
    <location>
        <begin position="207"/>
        <end position="239"/>
    </location>
</feature>
<evidence type="ECO:0000313" key="3">
    <source>
        <dbReference type="Proteomes" id="UP000029221"/>
    </source>
</evidence>
<protein>
    <recommendedName>
        <fullName evidence="4">DUF3667 domain-containing protein</fullName>
    </recommendedName>
</protein>
<dbReference type="RefSeq" id="WP_042277413.1">
    <property type="nucleotide sequence ID" value="NZ_BBML01000002.1"/>
</dbReference>
<keyword evidence="1" id="KW-0472">Membrane</keyword>
<feature type="transmembrane region" description="Helical" evidence="1">
    <location>
        <begin position="112"/>
        <end position="136"/>
    </location>
</feature>
<dbReference type="STRING" id="319236.BST91_08970"/>
<organism evidence="2 3">
    <name type="scientific">Nonlabens tegetincola</name>
    <dbReference type="NCBI Taxonomy" id="323273"/>
    <lineage>
        <taxon>Bacteria</taxon>
        <taxon>Pseudomonadati</taxon>
        <taxon>Bacteroidota</taxon>
        <taxon>Flavobacteriia</taxon>
        <taxon>Flavobacteriales</taxon>
        <taxon>Flavobacteriaceae</taxon>
        <taxon>Nonlabens</taxon>
    </lineage>
</organism>